<feature type="transmembrane region" description="Helical" evidence="1">
    <location>
        <begin position="387"/>
        <end position="410"/>
    </location>
</feature>
<keyword evidence="1" id="KW-0812">Transmembrane</keyword>
<reference evidence="2 3" key="1">
    <citation type="submission" date="2018-03" db="EMBL/GenBank/DDBJ databases">
        <title>Draft genome sequence of the first documented clinical Siccibacter turicensis isolate in Austria.</title>
        <authorList>
            <person name="Lepuschitz S."/>
            <person name="Pekard-Amenitsch S."/>
            <person name="Haunold R."/>
            <person name="Schill S."/>
            <person name="Mach R."/>
            <person name="Allerberger F."/>
            <person name="Ruppitsch W."/>
            <person name="Forsythe S.J."/>
        </authorList>
    </citation>
    <scope>NUCLEOTIDE SEQUENCE [LARGE SCALE GENOMIC DNA]</scope>
    <source>
        <strain evidence="2 3">6100069499-17</strain>
    </source>
</reference>
<accession>A0A2P8VQ29</accession>
<dbReference type="AlphaFoldDB" id="A0A2P8VQ29"/>
<dbReference type="EMBL" id="PYEP01000001">
    <property type="protein sequence ID" value="PSN09500.1"/>
    <property type="molecule type" value="Genomic_DNA"/>
</dbReference>
<feature type="transmembrane region" description="Helical" evidence="1">
    <location>
        <begin position="16"/>
        <end position="38"/>
    </location>
</feature>
<proteinExistence type="predicted"/>
<comment type="caution">
    <text evidence="2">The sequence shown here is derived from an EMBL/GenBank/DDBJ whole genome shotgun (WGS) entry which is preliminary data.</text>
</comment>
<gene>
    <name evidence="2" type="ORF">C7G83_01765</name>
</gene>
<keyword evidence="3" id="KW-1185">Reference proteome</keyword>
<evidence type="ECO:0000256" key="1">
    <source>
        <dbReference type="SAM" id="Phobius"/>
    </source>
</evidence>
<dbReference type="OrthoDB" id="6614983at2"/>
<evidence type="ECO:0000313" key="3">
    <source>
        <dbReference type="Proteomes" id="UP000240212"/>
    </source>
</evidence>
<keyword evidence="1" id="KW-1133">Transmembrane helix</keyword>
<protein>
    <submittedName>
        <fullName evidence="2">Uncharacterized protein</fullName>
    </submittedName>
</protein>
<organism evidence="2 3">
    <name type="scientific">Siccibacter turicensis</name>
    <dbReference type="NCBI Taxonomy" id="357233"/>
    <lineage>
        <taxon>Bacteria</taxon>
        <taxon>Pseudomonadati</taxon>
        <taxon>Pseudomonadota</taxon>
        <taxon>Gammaproteobacteria</taxon>
        <taxon>Enterobacterales</taxon>
        <taxon>Enterobacteriaceae</taxon>
        <taxon>Siccibacter</taxon>
    </lineage>
</organism>
<sequence length="457" mass="51831">MNWWLFPEQDEFKKSFPYFGVGIVYALVVVICVAIRAVTWPDNKHVDLSFLIQAVVVPVFFLTALVLVISMAYHGTRHYTETRLLIAARQKYDVVSYARDNITLAGWSTLTPPKATRELALSMLQLEGEFPLAAKMPLKIELEESFDFTRTGQALIQVLEPLAEKLSQYRRIEAVVWVRGGDESCSDELRRVLKHYAITATRITFLSECPGYTQIAEWIKKADMYIVERLFICVDLHADEEESMWMENATALLFTNNYVKTQGEKPVYLYQPMTGITDVESKVPVYLLTETVSKPKRLWYCGLSRTQKYPLLEALDDKKMVPDRLELEISLGEHGAGYRWLMLALAADAVTYAQGDQLVATSEQNTFSMTALSSRLTRQPHYPQQKIYMMPWQAGGIAGLTLFFGILIILGSSDNSSKFISGWFIVILAIICTGFYLGAGALITWLFANKAREHMGM</sequence>
<keyword evidence="1" id="KW-0472">Membrane</keyword>
<feature type="transmembrane region" description="Helical" evidence="1">
    <location>
        <begin position="422"/>
        <end position="448"/>
    </location>
</feature>
<dbReference type="Proteomes" id="UP000240212">
    <property type="component" value="Unassembled WGS sequence"/>
</dbReference>
<dbReference type="RefSeq" id="WP_106876002.1">
    <property type="nucleotide sequence ID" value="NZ_PYEP01000001.1"/>
</dbReference>
<name>A0A2P8VQ29_9ENTR</name>
<evidence type="ECO:0000313" key="2">
    <source>
        <dbReference type="EMBL" id="PSN09500.1"/>
    </source>
</evidence>
<feature type="transmembrane region" description="Helical" evidence="1">
    <location>
        <begin position="50"/>
        <end position="73"/>
    </location>
</feature>